<evidence type="ECO:0000256" key="8">
    <source>
        <dbReference type="RuleBase" id="RU000461"/>
    </source>
</evidence>
<dbReference type="PANTHER" id="PTHR24286">
    <property type="entry name" value="CYTOCHROME P450 26"/>
    <property type="match status" value="1"/>
</dbReference>
<dbReference type="GO" id="GO:0004497">
    <property type="term" value="F:monooxygenase activity"/>
    <property type="evidence" value="ECO:0007669"/>
    <property type="project" value="UniProtKB-KW"/>
</dbReference>
<feature type="transmembrane region" description="Helical" evidence="9">
    <location>
        <begin position="12"/>
        <end position="30"/>
    </location>
</feature>
<dbReference type="GO" id="GO:0016125">
    <property type="term" value="P:sterol metabolic process"/>
    <property type="evidence" value="ECO:0007669"/>
    <property type="project" value="TreeGrafter"/>
</dbReference>
<evidence type="ECO:0000256" key="7">
    <source>
        <dbReference type="PIRSR" id="PIRSR602401-1"/>
    </source>
</evidence>
<dbReference type="EMBL" id="JXTC01000120">
    <property type="protein sequence ID" value="PON87192.1"/>
    <property type="molecule type" value="Genomic_DNA"/>
</dbReference>
<dbReference type="InterPro" id="IPR002401">
    <property type="entry name" value="Cyt_P450_E_grp-I"/>
</dbReference>
<dbReference type="Pfam" id="PF00067">
    <property type="entry name" value="p450"/>
    <property type="match status" value="1"/>
</dbReference>
<evidence type="ECO:0000313" key="10">
    <source>
        <dbReference type="EMBL" id="PON87192.1"/>
    </source>
</evidence>
<name>A0A2P5ENW3_TREOI</name>
<dbReference type="Gene3D" id="1.10.630.10">
    <property type="entry name" value="Cytochrome P450"/>
    <property type="match status" value="1"/>
</dbReference>
<keyword evidence="7 8" id="KW-0349">Heme</keyword>
<evidence type="ECO:0000256" key="5">
    <source>
        <dbReference type="ARBA" id="ARBA00022989"/>
    </source>
</evidence>
<evidence type="ECO:0000256" key="4">
    <source>
        <dbReference type="ARBA" id="ARBA00022723"/>
    </source>
</evidence>
<protein>
    <submittedName>
        <fullName evidence="10">Cytochrome P450, E-class, group I</fullName>
    </submittedName>
</protein>
<comment type="similarity">
    <text evidence="2 8">Belongs to the cytochrome P450 family.</text>
</comment>
<dbReference type="PROSITE" id="PS00086">
    <property type="entry name" value="CYTOCHROME_P450"/>
    <property type="match status" value="1"/>
</dbReference>
<evidence type="ECO:0000313" key="11">
    <source>
        <dbReference type="Proteomes" id="UP000237000"/>
    </source>
</evidence>
<dbReference type="STRING" id="63057.A0A2P5ENW3"/>
<dbReference type="AlphaFoldDB" id="A0A2P5ENW3"/>
<evidence type="ECO:0000256" key="3">
    <source>
        <dbReference type="ARBA" id="ARBA00022692"/>
    </source>
</evidence>
<evidence type="ECO:0000256" key="6">
    <source>
        <dbReference type="ARBA" id="ARBA00023004"/>
    </source>
</evidence>
<evidence type="ECO:0000256" key="2">
    <source>
        <dbReference type="ARBA" id="ARBA00010617"/>
    </source>
</evidence>
<proteinExistence type="inferred from homology"/>
<dbReference type="GO" id="GO:0016020">
    <property type="term" value="C:membrane"/>
    <property type="evidence" value="ECO:0007669"/>
    <property type="project" value="UniProtKB-SubCell"/>
</dbReference>
<dbReference type="InterPro" id="IPR036396">
    <property type="entry name" value="Cyt_P450_sf"/>
</dbReference>
<dbReference type="InterPro" id="IPR017972">
    <property type="entry name" value="Cyt_P450_CS"/>
</dbReference>
<comment type="cofactor">
    <cofactor evidence="7">
        <name>heme</name>
        <dbReference type="ChEBI" id="CHEBI:30413"/>
    </cofactor>
</comment>
<dbReference type="GO" id="GO:0020037">
    <property type="term" value="F:heme binding"/>
    <property type="evidence" value="ECO:0007669"/>
    <property type="project" value="InterPro"/>
</dbReference>
<sequence length="500" mass="56279">MDYQDLLLFQPHSLLLLLLLFLSSAYFLLIRHLATKSLPKNLPPGSLGWPLIGETFEFLSGNPEEFIQQRLEKYATGGAAVAQVFKTNILGERTIFFSGPAASKLIANNELKLVKLWLPHSQKRLFAIDYTKAHQKSLHLMRPPPGATGTGFTRLYGFLKPEAKFVEKFDSMMRWELREHWEGHGGEVVRAYGLVKSFVLTLSCNNLLGMEPERSKKLTGKLDVIVNGLQSIHVNFPGTVYHRAKKAVAELGREIQLLITERTAADPVPATEDFLSLLIAGNVDQSGKVILRSTVANIATGVMAASYGSVVTTITHMIKFVGLRPDVYDKIYSEQSEILTSRGGDALNWDHINRMKYTWAVACETMRIVTPFIGTFREVLTDFNFAGYTIPKGWKIFWAVNTSNKNPEYFPEPEKFDPSRFMENEQLPYTFQPFGGGPRMCAGKEWARLAILIFMHNLVTKFKWEIINPNEKVLNGMVMPAPVEGLPIRLHPLSSFVSPN</sequence>
<dbReference type="PANTHER" id="PTHR24286:SF88">
    <property type="entry name" value="BETA-AMYRIN 28-OXIDASE-LIKE"/>
    <property type="match status" value="1"/>
</dbReference>
<keyword evidence="6 7" id="KW-0408">Iron</keyword>
<keyword evidence="4 7" id="KW-0479">Metal-binding</keyword>
<dbReference type="PRINTS" id="PR00463">
    <property type="entry name" value="EP450I"/>
</dbReference>
<comment type="caution">
    <text evidence="10">The sequence shown here is derived from an EMBL/GenBank/DDBJ whole genome shotgun (WGS) entry which is preliminary data.</text>
</comment>
<dbReference type="Proteomes" id="UP000237000">
    <property type="component" value="Unassembled WGS sequence"/>
</dbReference>
<dbReference type="SUPFAM" id="SSF48264">
    <property type="entry name" value="Cytochrome P450"/>
    <property type="match status" value="1"/>
</dbReference>
<evidence type="ECO:0000256" key="1">
    <source>
        <dbReference type="ARBA" id="ARBA00004167"/>
    </source>
</evidence>
<organism evidence="10 11">
    <name type="scientific">Trema orientale</name>
    <name type="common">Charcoal tree</name>
    <name type="synonym">Celtis orientalis</name>
    <dbReference type="NCBI Taxonomy" id="63057"/>
    <lineage>
        <taxon>Eukaryota</taxon>
        <taxon>Viridiplantae</taxon>
        <taxon>Streptophyta</taxon>
        <taxon>Embryophyta</taxon>
        <taxon>Tracheophyta</taxon>
        <taxon>Spermatophyta</taxon>
        <taxon>Magnoliopsida</taxon>
        <taxon>eudicotyledons</taxon>
        <taxon>Gunneridae</taxon>
        <taxon>Pentapetalae</taxon>
        <taxon>rosids</taxon>
        <taxon>fabids</taxon>
        <taxon>Rosales</taxon>
        <taxon>Cannabaceae</taxon>
        <taxon>Trema</taxon>
    </lineage>
</organism>
<gene>
    <name evidence="10" type="ORF">TorRG33x02_169690</name>
</gene>
<comment type="subcellular location">
    <subcellularLocation>
        <location evidence="1">Membrane</location>
        <topology evidence="1">Single-pass membrane protein</topology>
    </subcellularLocation>
</comment>
<accession>A0A2P5ENW3</accession>
<dbReference type="GO" id="GO:0005506">
    <property type="term" value="F:iron ion binding"/>
    <property type="evidence" value="ECO:0007669"/>
    <property type="project" value="InterPro"/>
</dbReference>
<dbReference type="InParanoid" id="A0A2P5ENW3"/>
<keyword evidence="3 9" id="KW-0812">Transmembrane</keyword>
<feature type="binding site" description="axial binding residue" evidence="7">
    <location>
        <position position="441"/>
    </location>
    <ligand>
        <name>heme</name>
        <dbReference type="ChEBI" id="CHEBI:30413"/>
    </ligand>
    <ligandPart>
        <name>Fe</name>
        <dbReference type="ChEBI" id="CHEBI:18248"/>
    </ligandPart>
</feature>
<dbReference type="InterPro" id="IPR001128">
    <property type="entry name" value="Cyt_P450"/>
</dbReference>
<reference evidence="11" key="1">
    <citation type="submission" date="2016-06" db="EMBL/GenBank/DDBJ databases">
        <title>Parallel loss of symbiosis genes in relatives of nitrogen-fixing non-legume Parasponia.</title>
        <authorList>
            <person name="Van Velzen R."/>
            <person name="Holmer R."/>
            <person name="Bu F."/>
            <person name="Rutten L."/>
            <person name="Van Zeijl A."/>
            <person name="Liu W."/>
            <person name="Santuari L."/>
            <person name="Cao Q."/>
            <person name="Sharma T."/>
            <person name="Shen D."/>
            <person name="Roswanjaya Y."/>
            <person name="Wardhani T."/>
            <person name="Kalhor M.S."/>
            <person name="Jansen J."/>
            <person name="Van den Hoogen J."/>
            <person name="Gungor B."/>
            <person name="Hartog M."/>
            <person name="Hontelez J."/>
            <person name="Verver J."/>
            <person name="Yang W.-C."/>
            <person name="Schijlen E."/>
            <person name="Repin R."/>
            <person name="Schilthuizen M."/>
            <person name="Schranz E."/>
            <person name="Heidstra R."/>
            <person name="Miyata K."/>
            <person name="Fedorova E."/>
            <person name="Kohlen W."/>
            <person name="Bisseling T."/>
            <person name="Smit S."/>
            <person name="Geurts R."/>
        </authorList>
    </citation>
    <scope>NUCLEOTIDE SEQUENCE [LARGE SCALE GENOMIC DNA]</scope>
    <source>
        <strain evidence="11">cv. RG33-2</strain>
    </source>
</reference>
<keyword evidence="9" id="KW-0472">Membrane</keyword>
<keyword evidence="8" id="KW-0503">Monooxygenase</keyword>
<dbReference type="GO" id="GO:0016705">
    <property type="term" value="F:oxidoreductase activity, acting on paired donors, with incorporation or reduction of molecular oxygen"/>
    <property type="evidence" value="ECO:0007669"/>
    <property type="project" value="InterPro"/>
</dbReference>
<keyword evidence="8" id="KW-0560">Oxidoreductase</keyword>
<keyword evidence="11" id="KW-1185">Reference proteome</keyword>
<dbReference type="OrthoDB" id="1372046at2759"/>
<keyword evidence="5 9" id="KW-1133">Transmembrane helix</keyword>
<evidence type="ECO:0000256" key="9">
    <source>
        <dbReference type="SAM" id="Phobius"/>
    </source>
</evidence>